<dbReference type="InterPro" id="IPR016181">
    <property type="entry name" value="Acyl_CoA_acyltransferase"/>
</dbReference>
<reference evidence="2 3" key="1">
    <citation type="submission" date="2017-03" db="EMBL/GenBank/DDBJ databases">
        <title>Genomes of endolithic fungi from Antarctica.</title>
        <authorList>
            <person name="Coleine C."/>
            <person name="Masonjones S."/>
            <person name="Stajich J.E."/>
        </authorList>
    </citation>
    <scope>NUCLEOTIDE SEQUENCE [LARGE SCALE GENOMIC DNA]</scope>
    <source>
        <strain evidence="2 3">CCFEE 5184</strain>
    </source>
</reference>
<dbReference type="InterPro" id="IPR052523">
    <property type="entry name" value="Trichothecene_AcTrans"/>
</dbReference>
<dbReference type="AlphaFoldDB" id="A0A4U0X196"/>
<evidence type="ECO:0000313" key="2">
    <source>
        <dbReference type="EMBL" id="TKA69501.1"/>
    </source>
</evidence>
<dbReference type="SUPFAM" id="SSF55729">
    <property type="entry name" value="Acyl-CoA N-acyltransferases (Nat)"/>
    <property type="match status" value="1"/>
</dbReference>
<dbReference type="Proteomes" id="UP000309340">
    <property type="component" value="Unassembled WGS sequence"/>
</dbReference>
<dbReference type="CDD" id="cd04301">
    <property type="entry name" value="NAT_SF"/>
    <property type="match status" value="1"/>
</dbReference>
<comment type="caution">
    <text evidence="2">The sequence shown here is derived from an EMBL/GenBank/DDBJ whole genome shotgun (WGS) entry which is preliminary data.</text>
</comment>
<gene>
    <name evidence="2" type="ORF">B0A55_07993</name>
</gene>
<dbReference type="PANTHER" id="PTHR42791">
    <property type="entry name" value="GNAT FAMILY ACETYLTRANSFERASE"/>
    <property type="match status" value="1"/>
</dbReference>
<organism evidence="2 3">
    <name type="scientific">Friedmanniomyces simplex</name>
    <dbReference type="NCBI Taxonomy" id="329884"/>
    <lineage>
        <taxon>Eukaryota</taxon>
        <taxon>Fungi</taxon>
        <taxon>Dikarya</taxon>
        <taxon>Ascomycota</taxon>
        <taxon>Pezizomycotina</taxon>
        <taxon>Dothideomycetes</taxon>
        <taxon>Dothideomycetidae</taxon>
        <taxon>Mycosphaerellales</taxon>
        <taxon>Teratosphaeriaceae</taxon>
        <taxon>Friedmanniomyces</taxon>
    </lineage>
</organism>
<dbReference type="GO" id="GO:0016747">
    <property type="term" value="F:acyltransferase activity, transferring groups other than amino-acyl groups"/>
    <property type="evidence" value="ECO:0007669"/>
    <property type="project" value="InterPro"/>
</dbReference>
<protein>
    <recommendedName>
        <fullName evidence="1">N-acetyltransferase domain-containing protein</fullName>
    </recommendedName>
</protein>
<dbReference type="STRING" id="329884.A0A4U0X196"/>
<keyword evidence="3" id="KW-1185">Reference proteome</keyword>
<dbReference type="OrthoDB" id="410198at2759"/>
<sequence>MDKSTAAVTITGNGEEPAVTATAKPGTHERIHSGMATGSAASSSVRVLQLNEWKAAAASLAEAFADDHTCTYFLNTADTAHWTEQKKWNLHVKMMEYIVYAHLLKGLVVSAGPNYDCVGLWMPPGKNMDDWLTILRSGMWRLSWQLSREGKKRFFSEFLPLLHDAKAQVLAERDDDSWYLVYIGTRPSGRGKGYARKVIEYVTGIADAEGRACYLESSNEVNRIIYGKLGFGLKKNVYLQRAEEHVELDIMVREPVRKAAVGLGGVKA</sequence>
<feature type="domain" description="N-acetyltransferase" evidence="1">
    <location>
        <begin position="118"/>
        <end position="253"/>
    </location>
</feature>
<dbReference type="Pfam" id="PF00583">
    <property type="entry name" value="Acetyltransf_1"/>
    <property type="match status" value="1"/>
</dbReference>
<dbReference type="Gene3D" id="3.40.630.30">
    <property type="match status" value="1"/>
</dbReference>
<dbReference type="PROSITE" id="PS51186">
    <property type="entry name" value="GNAT"/>
    <property type="match status" value="1"/>
</dbReference>
<name>A0A4U0X196_9PEZI</name>
<accession>A0A4U0X196</accession>
<proteinExistence type="predicted"/>
<evidence type="ECO:0000313" key="3">
    <source>
        <dbReference type="Proteomes" id="UP000309340"/>
    </source>
</evidence>
<dbReference type="InterPro" id="IPR000182">
    <property type="entry name" value="GNAT_dom"/>
</dbReference>
<evidence type="ECO:0000259" key="1">
    <source>
        <dbReference type="PROSITE" id="PS51186"/>
    </source>
</evidence>
<dbReference type="PANTHER" id="PTHR42791:SF1">
    <property type="entry name" value="N-ACETYLTRANSFERASE DOMAIN-CONTAINING PROTEIN"/>
    <property type="match status" value="1"/>
</dbReference>
<dbReference type="EMBL" id="NAJQ01000445">
    <property type="protein sequence ID" value="TKA69501.1"/>
    <property type="molecule type" value="Genomic_DNA"/>
</dbReference>